<sequence length="249" mass="26743">MTELLPISAVIITKNEAHNIERCLASVSFCAQIVVLDSGSTDDTVRIARDLGADVSVTDDWPGFGPQKNRALALATQPWVLSIDADEWVEPELAGSIKAHLSADQPAEILRASSFCGRVMKHSGWGDDWVLRLFPRAGAAFSDDLVHERVLVDGAPVRLVGVMGHETYRTLADGFRKAEMYASAWAAQKAAAGLTASPSKALLKGGFALFRTLILKQGFRDGSAGLALSVLNGAGTAMKYLYLWEKGRG</sequence>
<dbReference type="PANTHER" id="PTHR43630:SF2">
    <property type="entry name" value="GLYCOSYLTRANSFERASE"/>
    <property type="match status" value="1"/>
</dbReference>
<gene>
    <name evidence="3" type="ORF">GH975_00390</name>
</gene>
<dbReference type="InterPro" id="IPR029044">
    <property type="entry name" value="Nucleotide-diphossugar_trans"/>
</dbReference>
<dbReference type="GO" id="GO:0016740">
    <property type="term" value="F:transferase activity"/>
    <property type="evidence" value="ECO:0007669"/>
    <property type="project" value="UniProtKB-KW"/>
</dbReference>
<reference evidence="3 4" key="1">
    <citation type="submission" date="2019-11" db="EMBL/GenBank/DDBJ databases">
        <authorList>
            <person name="Khan S.A."/>
            <person name="Jeon C.O."/>
            <person name="Chun B.H."/>
        </authorList>
    </citation>
    <scope>NUCLEOTIDE SEQUENCE [LARGE SCALE GENOMIC DNA]</scope>
    <source>
        <strain evidence="3 4">IMCC 1097</strain>
    </source>
</reference>
<evidence type="ECO:0000256" key="1">
    <source>
        <dbReference type="ARBA" id="ARBA00038494"/>
    </source>
</evidence>
<accession>A0A5Q2Q7Y8</accession>
<feature type="domain" description="Glycosyltransferase 2-like" evidence="2">
    <location>
        <begin position="8"/>
        <end position="105"/>
    </location>
</feature>
<dbReference type="OrthoDB" id="9815923at2"/>
<dbReference type="InterPro" id="IPR001173">
    <property type="entry name" value="Glyco_trans_2-like"/>
</dbReference>
<dbReference type="KEGG" id="llp:GH975_00390"/>
<organism evidence="3 4">
    <name type="scientific">Litorivicinus lipolyticus</name>
    <dbReference type="NCBI Taxonomy" id="418701"/>
    <lineage>
        <taxon>Bacteria</taxon>
        <taxon>Pseudomonadati</taxon>
        <taxon>Pseudomonadota</taxon>
        <taxon>Gammaproteobacteria</taxon>
        <taxon>Oceanospirillales</taxon>
        <taxon>Litorivicinaceae</taxon>
        <taxon>Litorivicinus</taxon>
    </lineage>
</organism>
<dbReference type="AlphaFoldDB" id="A0A5Q2Q7Y8"/>
<dbReference type="RefSeq" id="WP_153712597.1">
    <property type="nucleotide sequence ID" value="NZ_CP045871.1"/>
</dbReference>
<dbReference type="PANTHER" id="PTHR43630">
    <property type="entry name" value="POLY-BETA-1,6-N-ACETYL-D-GLUCOSAMINE SYNTHASE"/>
    <property type="match status" value="1"/>
</dbReference>
<proteinExistence type="inferred from homology"/>
<evidence type="ECO:0000259" key="2">
    <source>
        <dbReference type="Pfam" id="PF00535"/>
    </source>
</evidence>
<evidence type="ECO:0000313" key="4">
    <source>
        <dbReference type="Proteomes" id="UP000388235"/>
    </source>
</evidence>
<dbReference type="Gene3D" id="3.90.550.10">
    <property type="entry name" value="Spore Coat Polysaccharide Biosynthesis Protein SpsA, Chain A"/>
    <property type="match status" value="1"/>
</dbReference>
<dbReference type="Proteomes" id="UP000388235">
    <property type="component" value="Chromosome"/>
</dbReference>
<dbReference type="SUPFAM" id="SSF53448">
    <property type="entry name" value="Nucleotide-diphospho-sugar transferases"/>
    <property type="match status" value="1"/>
</dbReference>
<keyword evidence="3" id="KW-0808">Transferase</keyword>
<name>A0A5Q2Q7Y8_9GAMM</name>
<comment type="similarity">
    <text evidence="1">Belongs to the glycosyltransferase 2 family. WaaE/KdtX subfamily.</text>
</comment>
<evidence type="ECO:0000313" key="3">
    <source>
        <dbReference type="EMBL" id="QGG79093.1"/>
    </source>
</evidence>
<dbReference type="CDD" id="cd02511">
    <property type="entry name" value="Beta4Glucosyltransferase"/>
    <property type="match status" value="1"/>
</dbReference>
<protein>
    <submittedName>
        <fullName evidence="3">Glycosyltransferase</fullName>
    </submittedName>
</protein>
<dbReference type="Pfam" id="PF00535">
    <property type="entry name" value="Glycos_transf_2"/>
    <property type="match status" value="1"/>
</dbReference>
<keyword evidence="4" id="KW-1185">Reference proteome</keyword>
<dbReference type="EMBL" id="CP045871">
    <property type="protein sequence ID" value="QGG79093.1"/>
    <property type="molecule type" value="Genomic_DNA"/>
</dbReference>